<evidence type="ECO:0000256" key="4">
    <source>
        <dbReference type="ARBA" id="ARBA00022737"/>
    </source>
</evidence>
<feature type="compositionally biased region" description="Low complexity" evidence="8">
    <location>
        <begin position="140"/>
        <end position="164"/>
    </location>
</feature>
<dbReference type="GO" id="GO:0031122">
    <property type="term" value="P:cytoplasmic microtubule organization"/>
    <property type="evidence" value="ECO:0007669"/>
    <property type="project" value="TreeGrafter"/>
</dbReference>
<feature type="region of interest" description="Disordered" evidence="8">
    <location>
        <begin position="1"/>
        <end position="22"/>
    </location>
</feature>
<feature type="coiled-coil region" evidence="7">
    <location>
        <begin position="1295"/>
        <end position="1344"/>
    </location>
</feature>
<protein>
    <submittedName>
        <fullName evidence="10">CAP-Gly domain containing linker protein 1</fullName>
    </submittedName>
</protein>
<dbReference type="Proteomes" id="UP000694555">
    <property type="component" value="Unplaced"/>
</dbReference>
<sequence length="1409" mass="158371">MSMLKPSGLKAPSKTIKHGSTLLKPPASVAAAPVEKAASSEKASSATTADAHEEFVDDFRVGERVWVNGNKPGFIQFLGETQFAPGQWAGIVLDEPIGKNDGSVAGVRYFQCEPLRGIFTRPSKLTRKVLTEDEANGTQTAHASRATSPTSTSAASMVSSSAAALPPSGIPQKTSPLAAKEHSTPSQITNLSKTASESISNLSEAGSLKKGERELKIGDRVLVGGTKAGVVRFLGETDFAKGEWCGVELDEPLGKNDGAVAGTRYFQCQPKYGLFAPVHKVTKIGFPSTTPAKAKTTVRKVIATPTALKRSPSASSLSSLSSVASSVSSKPSRTGLLTETSSRYARKISGTTALQEALKEKQQHIEQLLAERDLERAEVAKATSHVGEIEQELALVRDGHDRHVLEMEAKMDQLRAMVEAADREKVELLNQLEEEKRKVEDLQFRVEEESITKGDLETQTKLEHARIKELEQSLLFEKTKADKLQRELEDTRVATVSEKSRIMELERDLALRVKEVAELRGRLESSKHMDDVDTSLSLLQEISSLQERMAAVSKEHQNEMNSLKEKFGISEEALQKEIKSLSASNERMAKENESLKTKLDHANKENSDVIELWKSKLESAIASHQQAMEELKVSFSKGVGAQTAEFAELKTQIEKIKLDYENEMSNLKLKQENEKSHHLKEIESLKAKLLAVTEEKEQNLESLKTKLESVEDQHLVEMEDTLNKLQEAEIKIKAAEEKLLDLAALQKANSEGKLEIQKLSKQLEAAEKQIQNLETEKVDGSSKASNLAKELQGKEQKLLDLEKNLSAVSQVKDSLENELQVLVIIYLARRWNCLHLRKTIKKLNQKEEQFALMSSELEQLKSSLTVMEKKLKEREEREQQLIEAKAKLENDIAEIMKSSGDSSAQLTKMNDELRLKERQLDQIQLELTKANEKAVQLQKNVEQTTQKAEQSQQETLKIHQGELKNMQDQLTDMKKQIETSQNQYKDLQAKYEKETSEMITKHDADIKGFKQNLLDAEEALKIAQKKNDELEKQAEELKNQAEQAKAAKMAEDVFQTVEKVTKEKDAIHKEKIETLASLENSRQTNEKLQNELDMLKQNNLKNEEELTKSKELLNLENQKVEELRKEFEALKLAAAQKSQQLAALQEENVKLAEELGRSRDEVTSHQKLEEERSVLNNQLLEMKKRESALKKEIDEERASLQKSISATSALITQKDEELEKLRNEITVLRGENASAKTLQSVVKSLESDKLKLEEKVKNLEQKLKENNEQPLTVTSSSGDIAANLLQDEIAKEKQIDFLNSVIVDLQRRNEELNLKIQRMCEASLNGNEEEINNYDSEEESLSKKKPRLFCDICGCFDLHDTEDCPTQAQMLEEPPHSAYHGSRREERPYCDTCEMFGHWTADCNDDETF</sequence>
<dbReference type="GO" id="GO:0051010">
    <property type="term" value="F:microtubule plus-end binding"/>
    <property type="evidence" value="ECO:0007669"/>
    <property type="project" value="TreeGrafter"/>
</dbReference>
<feature type="domain" description="CAP-Gly" evidence="9">
    <location>
        <begin position="79"/>
        <end position="121"/>
    </location>
</feature>
<dbReference type="InterPro" id="IPR000938">
    <property type="entry name" value="CAP-Gly_domain"/>
</dbReference>
<evidence type="ECO:0000313" key="10">
    <source>
        <dbReference type="Ensembl" id="ENSBJAP00000001764.1"/>
    </source>
</evidence>
<evidence type="ECO:0000256" key="7">
    <source>
        <dbReference type="SAM" id="Coils"/>
    </source>
</evidence>
<feature type="coiled-coil region" evidence="7">
    <location>
        <begin position="546"/>
        <end position="818"/>
    </location>
</feature>
<evidence type="ECO:0000256" key="5">
    <source>
        <dbReference type="ARBA" id="ARBA00023054"/>
    </source>
</evidence>
<evidence type="ECO:0000256" key="2">
    <source>
        <dbReference type="ARBA" id="ARBA00022490"/>
    </source>
</evidence>
<dbReference type="SUPFAM" id="SSF74924">
    <property type="entry name" value="Cap-Gly domain"/>
    <property type="match status" value="2"/>
</dbReference>
<dbReference type="FunFam" id="2.30.30.190:FF:000002">
    <property type="entry name" value="CAP-Gly domain containing linker protein 1"/>
    <property type="match status" value="1"/>
</dbReference>
<dbReference type="SMART" id="SM01052">
    <property type="entry name" value="CAP_GLY"/>
    <property type="match status" value="2"/>
</dbReference>
<evidence type="ECO:0000256" key="6">
    <source>
        <dbReference type="ARBA" id="ARBA00023212"/>
    </source>
</evidence>
<accession>A0A8C0AMH5</accession>
<evidence type="ECO:0000256" key="3">
    <source>
        <dbReference type="ARBA" id="ARBA00022701"/>
    </source>
</evidence>
<dbReference type="GO" id="GO:0005938">
    <property type="term" value="C:cell cortex"/>
    <property type="evidence" value="ECO:0007669"/>
    <property type="project" value="TreeGrafter"/>
</dbReference>
<feature type="compositionally biased region" description="Low complexity" evidence="8">
    <location>
        <begin position="311"/>
        <end position="333"/>
    </location>
</feature>
<keyword evidence="4" id="KW-0677">Repeat</keyword>
<comment type="subcellular location">
    <subcellularLocation>
        <location evidence="1">Cytoplasm</location>
        <location evidence="1">Cytoskeleton</location>
    </subcellularLocation>
</comment>
<keyword evidence="3" id="KW-0493">Microtubule</keyword>
<dbReference type="Gene3D" id="2.30.30.190">
    <property type="entry name" value="CAP Gly-rich-like domain"/>
    <property type="match status" value="2"/>
</dbReference>
<organism evidence="10 11">
    <name type="scientific">Buteo japonicus</name>
    <dbReference type="NCBI Taxonomy" id="224669"/>
    <lineage>
        <taxon>Eukaryota</taxon>
        <taxon>Metazoa</taxon>
        <taxon>Chordata</taxon>
        <taxon>Craniata</taxon>
        <taxon>Vertebrata</taxon>
        <taxon>Euteleostomi</taxon>
        <taxon>Archelosauria</taxon>
        <taxon>Archosauria</taxon>
        <taxon>Dinosauria</taxon>
        <taxon>Saurischia</taxon>
        <taxon>Theropoda</taxon>
        <taxon>Coelurosauria</taxon>
        <taxon>Aves</taxon>
        <taxon>Neognathae</taxon>
        <taxon>Neoaves</taxon>
        <taxon>Telluraves</taxon>
        <taxon>Accipitrimorphae</taxon>
        <taxon>Accipitriformes</taxon>
        <taxon>Accipitridae</taxon>
        <taxon>Accipitrinae</taxon>
        <taxon>Buteo</taxon>
    </lineage>
</organism>
<dbReference type="FunFam" id="2.30.30.190:FF:000001">
    <property type="entry name" value="Putative CAP-Gly domain-containing linker protein 1"/>
    <property type="match status" value="1"/>
</dbReference>
<dbReference type="Pfam" id="PF16641">
    <property type="entry name" value="CLIP1_ZNF"/>
    <property type="match status" value="2"/>
</dbReference>
<dbReference type="PROSITE" id="PS00845">
    <property type="entry name" value="CAP_GLY_1"/>
    <property type="match status" value="2"/>
</dbReference>
<feature type="coiled-coil region" evidence="7">
    <location>
        <begin position="404"/>
        <end position="487"/>
    </location>
</feature>
<proteinExistence type="predicted"/>
<dbReference type="PANTHER" id="PTHR18916:SF44">
    <property type="entry name" value="CAP-GLY DOMAIN-CONTAINING LINKER PROTEIN 1"/>
    <property type="match status" value="1"/>
</dbReference>
<feature type="coiled-coil region" evidence="7">
    <location>
        <begin position="843"/>
        <end position="1269"/>
    </location>
</feature>
<dbReference type="GO" id="GO:0035371">
    <property type="term" value="C:microtubule plus-end"/>
    <property type="evidence" value="ECO:0007669"/>
    <property type="project" value="TreeGrafter"/>
</dbReference>
<keyword evidence="11" id="KW-1185">Reference proteome</keyword>
<keyword evidence="6" id="KW-0206">Cytoskeleton</keyword>
<keyword evidence="2" id="KW-0963">Cytoplasm</keyword>
<dbReference type="InterPro" id="IPR032108">
    <property type="entry name" value="CLIP1_ZNF"/>
</dbReference>
<reference evidence="10" key="2">
    <citation type="submission" date="2025-09" db="UniProtKB">
        <authorList>
            <consortium name="Ensembl"/>
        </authorList>
    </citation>
    <scope>IDENTIFICATION</scope>
</reference>
<reference evidence="10" key="1">
    <citation type="submission" date="2025-08" db="UniProtKB">
        <authorList>
            <consortium name="Ensembl"/>
        </authorList>
    </citation>
    <scope>IDENTIFICATION</scope>
</reference>
<evidence type="ECO:0000256" key="8">
    <source>
        <dbReference type="SAM" id="MobiDB-lite"/>
    </source>
</evidence>
<dbReference type="GO" id="GO:0031116">
    <property type="term" value="P:positive regulation of microtubule polymerization"/>
    <property type="evidence" value="ECO:0007669"/>
    <property type="project" value="TreeGrafter"/>
</dbReference>
<feature type="region of interest" description="Disordered" evidence="8">
    <location>
        <begin position="132"/>
        <end position="195"/>
    </location>
</feature>
<evidence type="ECO:0000313" key="11">
    <source>
        <dbReference type="Proteomes" id="UP000694555"/>
    </source>
</evidence>
<dbReference type="GO" id="GO:0005634">
    <property type="term" value="C:nucleus"/>
    <property type="evidence" value="ECO:0007669"/>
    <property type="project" value="TreeGrafter"/>
</dbReference>
<dbReference type="PROSITE" id="PS50245">
    <property type="entry name" value="CAP_GLY_2"/>
    <property type="match status" value="2"/>
</dbReference>
<dbReference type="Ensembl" id="ENSBJAT00000001808.1">
    <property type="protein sequence ID" value="ENSBJAP00000001764.1"/>
    <property type="gene ID" value="ENSBJAG00000000870.1"/>
</dbReference>
<keyword evidence="5 7" id="KW-0175">Coiled coil</keyword>
<name>A0A8C0AMH5_9AVES</name>
<evidence type="ECO:0000256" key="1">
    <source>
        <dbReference type="ARBA" id="ARBA00004245"/>
    </source>
</evidence>
<feature type="compositionally biased region" description="Polar residues" evidence="8">
    <location>
        <begin position="184"/>
        <end position="195"/>
    </location>
</feature>
<evidence type="ECO:0000259" key="9">
    <source>
        <dbReference type="PROSITE" id="PS50245"/>
    </source>
</evidence>
<dbReference type="Pfam" id="PF01302">
    <property type="entry name" value="CAP_GLY"/>
    <property type="match status" value="2"/>
</dbReference>
<feature type="domain" description="CAP-Gly" evidence="9">
    <location>
        <begin position="235"/>
        <end position="277"/>
    </location>
</feature>
<dbReference type="InterPro" id="IPR036859">
    <property type="entry name" value="CAP-Gly_dom_sf"/>
</dbReference>
<feature type="coiled-coil region" evidence="7">
    <location>
        <begin position="351"/>
        <end position="378"/>
    </location>
</feature>
<feature type="region of interest" description="Disordered" evidence="8">
    <location>
        <begin position="311"/>
        <end position="338"/>
    </location>
</feature>
<dbReference type="PANTHER" id="PTHR18916">
    <property type="entry name" value="DYNACTIN 1-RELATED MICROTUBULE-BINDING"/>
    <property type="match status" value="1"/>
</dbReference>